<dbReference type="PANTHER" id="PTHR46847">
    <property type="entry name" value="D-ALLOSE-BINDING PERIPLASMIC PROTEIN-RELATED"/>
    <property type="match status" value="1"/>
</dbReference>
<dbReference type="PANTHER" id="PTHR46847:SF1">
    <property type="entry name" value="D-ALLOSE-BINDING PERIPLASMIC PROTEIN-RELATED"/>
    <property type="match status" value="1"/>
</dbReference>
<dbReference type="RefSeq" id="WP_125137481.1">
    <property type="nucleotide sequence ID" value="NZ_LR130778.1"/>
</dbReference>
<keyword evidence="8" id="KW-1185">Reference proteome</keyword>
<accession>A0A3P7PHI0</accession>
<feature type="chain" id="PRO_5039202098" evidence="5">
    <location>
        <begin position="25"/>
        <end position="327"/>
    </location>
</feature>
<dbReference type="OrthoDB" id="569491at2"/>
<dbReference type="SUPFAM" id="SSF53822">
    <property type="entry name" value="Periplasmic binding protein-like I"/>
    <property type="match status" value="1"/>
</dbReference>
<comment type="subcellular location">
    <subcellularLocation>
        <location evidence="1">Cell envelope</location>
    </subcellularLocation>
</comment>
<dbReference type="EMBL" id="LR130778">
    <property type="protein sequence ID" value="VDN48338.1"/>
    <property type="molecule type" value="Genomic_DNA"/>
</dbReference>
<dbReference type="GO" id="GO:0030246">
    <property type="term" value="F:carbohydrate binding"/>
    <property type="evidence" value="ECO:0007669"/>
    <property type="project" value="UniProtKB-ARBA"/>
</dbReference>
<feature type="signal peptide" evidence="5">
    <location>
        <begin position="1"/>
        <end position="24"/>
    </location>
</feature>
<dbReference type="GO" id="GO:0030313">
    <property type="term" value="C:cell envelope"/>
    <property type="evidence" value="ECO:0007669"/>
    <property type="project" value="UniProtKB-SubCell"/>
</dbReference>
<evidence type="ECO:0000256" key="2">
    <source>
        <dbReference type="ARBA" id="ARBA00007639"/>
    </source>
</evidence>
<organism evidence="7 8">
    <name type="scientific">Petrocella atlantisensis</name>
    <dbReference type="NCBI Taxonomy" id="2173034"/>
    <lineage>
        <taxon>Bacteria</taxon>
        <taxon>Bacillati</taxon>
        <taxon>Bacillota</taxon>
        <taxon>Clostridia</taxon>
        <taxon>Lachnospirales</taxon>
        <taxon>Vallitaleaceae</taxon>
        <taxon>Petrocella</taxon>
    </lineage>
</organism>
<evidence type="ECO:0000313" key="8">
    <source>
        <dbReference type="Proteomes" id="UP000279029"/>
    </source>
</evidence>
<reference evidence="7 8" key="1">
    <citation type="submission" date="2018-09" db="EMBL/GenBank/DDBJ databases">
        <authorList>
            <person name="Postec A."/>
        </authorList>
    </citation>
    <scope>NUCLEOTIDE SEQUENCE [LARGE SCALE GENOMIC DNA]</scope>
    <source>
        <strain evidence="7">70B-A</strain>
    </source>
</reference>
<evidence type="ECO:0000256" key="5">
    <source>
        <dbReference type="SAM" id="SignalP"/>
    </source>
</evidence>
<name>A0A3P7PHI0_9FIRM</name>
<evidence type="ECO:0000256" key="1">
    <source>
        <dbReference type="ARBA" id="ARBA00004196"/>
    </source>
</evidence>
<evidence type="ECO:0000259" key="6">
    <source>
        <dbReference type="Pfam" id="PF13407"/>
    </source>
</evidence>
<dbReference type="AlphaFoldDB" id="A0A3P7PHI0"/>
<sequence>MKNILRLTMLFFALATLLVGCTLDGPTSSEESATTEEESTNESTTDQITIGATTVTLRHQFFIEMDEGMKEAALEKNVNLIVNDPNVDAQKQIAAIEDFIQQGVKGLVVVGTDPSAIVPAVDEAAAKMPIVTIDMQLNTDSVDSFVGTLNDEAGKKLGEHTRAYIEKELGGVAKIAVVTWLESSIQRQRIEGFLSAFEGMDGVTILNPQPGYDREESMNTVENILQADKDINIIYATAENSVLGSMAATESANRKDVKIVGFDLTKEAADGIVDGKILSMIQQQPREMGRQAIYAILDKINGKEIDSNIPIPVLLYDKDNVADFLNQ</sequence>
<evidence type="ECO:0000256" key="4">
    <source>
        <dbReference type="SAM" id="MobiDB-lite"/>
    </source>
</evidence>
<proteinExistence type="inferred from homology"/>
<feature type="domain" description="Periplasmic binding protein" evidence="6">
    <location>
        <begin position="56"/>
        <end position="304"/>
    </location>
</feature>
<feature type="region of interest" description="Disordered" evidence="4">
    <location>
        <begin position="25"/>
        <end position="46"/>
    </location>
</feature>
<keyword evidence="3 5" id="KW-0732">Signal</keyword>
<dbReference type="Proteomes" id="UP000279029">
    <property type="component" value="Chromosome"/>
</dbReference>
<dbReference type="PROSITE" id="PS51257">
    <property type="entry name" value="PROKAR_LIPOPROTEIN"/>
    <property type="match status" value="1"/>
</dbReference>
<dbReference type="InterPro" id="IPR028082">
    <property type="entry name" value="Peripla_BP_I"/>
</dbReference>
<gene>
    <name evidence="7" type="ORF">PATL70BA_2443</name>
</gene>
<dbReference type="KEGG" id="cbar:PATL70BA_2443"/>
<evidence type="ECO:0000256" key="3">
    <source>
        <dbReference type="ARBA" id="ARBA00022729"/>
    </source>
</evidence>
<comment type="similarity">
    <text evidence="2">Belongs to the bacterial solute-binding protein 2 family.</text>
</comment>
<dbReference type="InterPro" id="IPR025997">
    <property type="entry name" value="SBP_2_dom"/>
</dbReference>
<evidence type="ECO:0000313" key="7">
    <source>
        <dbReference type="EMBL" id="VDN48338.1"/>
    </source>
</evidence>
<dbReference type="Pfam" id="PF13407">
    <property type="entry name" value="Peripla_BP_4"/>
    <property type="match status" value="1"/>
</dbReference>
<protein>
    <submittedName>
        <fullName evidence="7">Sugar ABC transporter substrate-binding protein</fullName>
    </submittedName>
</protein>
<dbReference type="Gene3D" id="3.40.50.2300">
    <property type="match status" value="2"/>
</dbReference>